<dbReference type="AlphaFoldDB" id="A0A8S1J8H3"/>
<proteinExistence type="predicted"/>
<evidence type="ECO:0000313" key="3">
    <source>
        <dbReference type="Proteomes" id="UP000708148"/>
    </source>
</evidence>
<feature type="compositionally biased region" description="Polar residues" evidence="1">
    <location>
        <begin position="364"/>
        <end position="381"/>
    </location>
</feature>
<gene>
    <name evidence="2" type="ORF">OSTQU699_LOCUS8959</name>
</gene>
<accession>A0A8S1J8H3</accession>
<dbReference type="InterPro" id="IPR036390">
    <property type="entry name" value="WH_DNA-bd_sf"/>
</dbReference>
<protein>
    <submittedName>
        <fullName evidence="2">Uncharacterized protein</fullName>
    </submittedName>
</protein>
<keyword evidence="3" id="KW-1185">Reference proteome</keyword>
<dbReference type="EMBL" id="CAJHUC010002319">
    <property type="protein sequence ID" value="CAD7703603.1"/>
    <property type="molecule type" value="Genomic_DNA"/>
</dbReference>
<dbReference type="InterPro" id="IPR036388">
    <property type="entry name" value="WH-like_DNA-bd_sf"/>
</dbReference>
<evidence type="ECO:0000313" key="2">
    <source>
        <dbReference type="EMBL" id="CAD7703603.1"/>
    </source>
</evidence>
<evidence type="ECO:0000256" key="1">
    <source>
        <dbReference type="SAM" id="MobiDB-lite"/>
    </source>
</evidence>
<feature type="region of interest" description="Disordered" evidence="1">
    <location>
        <begin position="361"/>
        <end position="381"/>
    </location>
</feature>
<name>A0A8S1J8H3_9CHLO</name>
<reference evidence="2" key="1">
    <citation type="submission" date="2020-12" db="EMBL/GenBank/DDBJ databases">
        <authorList>
            <person name="Iha C."/>
        </authorList>
    </citation>
    <scope>NUCLEOTIDE SEQUENCE</scope>
</reference>
<dbReference type="SUPFAM" id="SSF46785">
    <property type="entry name" value="Winged helix' DNA-binding domain"/>
    <property type="match status" value="1"/>
</dbReference>
<organism evidence="2 3">
    <name type="scientific">Ostreobium quekettii</name>
    <dbReference type="NCBI Taxonomy" id="121088"/>
    <lineage>
        <taxon>Eukaryota</taxon>
        <taxon>Viridiplantae</taxon>
        <taxon>Chlorophyta</taxon>
        <taxon>core chlorophytes</taxon>
        <taxon>Ulvophyceae</taxon>
        <taxon>TCBD clade</taxon>
        <taxon>Bryopsidales</taxon>
        <taxon>Ostreobineae</taxon>
        <taxon>Ostreobiaceae</taxon>
        <taxon>Ostreobium</taxon>
    </lineage>
</organism>
<comment type="caution">
    <text evidence="2">The sequence shown here is derived from an EMBL/GenBank/DDBJ whole genome shotgun (WGS) entry which is preliminary data.</text>
</comment>
<dbReference type="Gene3D" id="1.10.10.10">
    <property type="entry name" value="Winged helix-like DNA-binding domain superfamily/Winged helix DNA-binding domain"/>
    <property type="match status" value="1"/>
</dbReference>
<dbReference type="Proteomes" id="UP000708148">
    <property type="component" value="Unassembled WGS sequence"/>
</dbReference>
<sequence>MDMEAEDAEVMDRIENWTVEFIGCRYPAGASALDVLSHIGGSQKWKKSVNKVLYDRLQKKGLAVVVDGTPPQWVATPACLDLLLECGVQVPFKRNPSGRPASGAPTSPIICCTRPGASTIGQHYFQTEHTPCSLGEAASFQEHSVVTCQNQGYDKYICESQGCESCVYGYQPFDRNASEWGSYSKDLYEDGGYDVRLCGSQGCDRDACGDQACDKNTSEDQRHGRAMYEHQERNGDTDEAKVQNEVAQDVRALEEVTCRKDFASQGGSYDHIGTTFAGQPVAGSYIGNCAVEAAAGDALIDSRENKGIGVCGKATCDTWGEVQDLQLMQKDGEGLGDGSCPDLPTESVKPKISALETEAAQLATPASGNRSGNSNDYSEAGTSTVMAHRNRSLNADDSTACFHASGSGVGVQDGMTCPRVSFDPRGEHRLGLHPWEAPRNSEGEGFSKIAFEEKPFFRIQVPASTADRMPGNGHQARSVRHSTHQVCGPVPVPLQEIKLGITAVHTVRRDAQDKPHVVRSTYQAKLGAETDQGTLEDELGADVTYSGQGQPFSTVALSTTNGHLGIISVAQQTLICTMQLVNMALKELSQDDRHRGQLPTCRLPHGLSPDAPLALAQAQDQLNEAFARLSVMDSGTSLHHISAPGEMTPCAPVASACGQGNGTTGVPNFIGIPDMDKQPTAVHTSSVAGHCASANGSNYGAFTRDANGTFSHTIPWTSNTNGSMVSTGTLNNMVAEALTMDATAIGAEASSRQAAMAPKSCPAPVCGLSPPSTHNMPPGHIPNWQSLAESAWTVQESSSTHVFCQGHPQSSNLELPCIENSLEPGVSPMGSFAAAMERQHVVGNVAASSSAGVPALGQDAVAMETRQVTEGRQPTSSTGVWVEGHGALGSVRIAVDPQFATGTPAAQLQPPVTPTGVSGEPGDQVVSQSVLWVLRQLAPGHAWTAKQIAKQLGVKPKQTNRVLYHDLSKNGLVEILKTADAAAPLWRVPIQSYATG</sequence>